<keyword evidence="8" id="KW-0808">Transferase</keyword>
<protein>
    <submittedName>
        <fullName evidence="8">Aminotransferase class I/II-fold pyridoxal phosphate-dependent enzyme</fullName>
    </submittedName>
</protein>
<keyword evidence="4" id="KW-0663">Pyridoxal phosphate</keyword>
<organism evidence="8 9">
    <name type="scientific">Gulosibacter faecalis</name>
    <dbReference type="NCBI Taxonomy" id="272240"/>
    <lineage>
        <taxon>Bacteria</taxon>
        <taxon>Bacillati</taxon>
        <taxon>Actinomycetota</taxon>
        <taxon>Actinomycetes</taxon>
        <taxon>Micrococcales</taxon>
        <taxon>Microbacteriaceae</taxon>
        <taxon>Gulosibacter</taxon>
    </lineage>
</organism>
<reference evidence="9" key="1">
    <citation type="journal article" date="2019" name="Int. J. Syst. Evol. Microbiol.">
        <title>The Global Catalogue of Microorganisms (GCM) 10K type strain sequencing project: providing services to taxonomists for standard genome sequencing and annotation.</title>
        <authorList>
            <consortium name="The Broad Institute Genomics Platform"/>
            <consortium name="The Broad Institute Genome Sequencing Center for Infectious Disease"/>
            <person name="Wu L."/>
            <person name="Ma J."/>
        </authorList>
    </citation>
    <scope>NUCLEOTIDE SEQUENCE [LARGE SCALE GENOMIC DNA]</scope>
    <source>
        <strain evidence="9">TISTR 1514</strain>
    </source>
</reference>
<dbReference type="InterPro" id="IPR000310">
    <property type="entry name" value="Orn/Lys/Arg_deCO2ase_major_dom"/>
</dbReference>
<dbReference type="PANTHER" id="PTHR43277:SF4">
    <property type="entry name" value="ARGININE DECARBOXYLASE"/>
    <property type="match status" value="1"/>
</dbReference>
<dbReference type="Gene3D" id="3.90.100.10">
    <property type="entry name" value="Orn/Lys/Arg decarboxylase, C-terminal domain"/>
    <property type="match status" value="1"/>
</dbReference>
<comment type="cofactor">
    <cofactor evidence="1">
        <name>pyridoxal 5'-phosphate</name>
        <dbReference type="ChEBI" id="CHEBI:597326"/>
    </cofactor>
</comment>
<dbReference type="SUPFAM" id="SSF53383">
    <property type="entry name" value="PLP-dependent transferases"/>
    <property type="match status" value="1"/>
</dbReference>
<dbReference type="InterPro" id="IPR015421">
    <property type="entry name" value="PyrdxlP-dep_Trfase_major"/>
</dbReference>
<evidence type="ECO:0000259" key="7">
    <source>
        <dbReference type="Pfam" id="PF03711"/>
    </source>
</evidence>
<dbReference type="InterPro" id="IPR015424">
    <property type="entry name" value="PyrdxlP-dep_Trfase"/>
</dbReference>
<dbReference type="InterPro" id="IPR008286">
    <property type="entry name" value="Prn/Lys/Arg_de-COase_C"/>
</dbReference>
<comment type="similarity">
    <text evidence="2">Belongs to the Orn/Lys/Arg decarboxylase class-I family.</text>
</comment>
<dbReference type="PANTHER" id="PTHR43277">
    <property type="entry name" value="ARGININE DECARBOXYLASE"/>
    <property type="match status" value="1"/>
</dbReference>
<evidence type="ECO:0000313" key="8">
    <source>
        <dbReference type="EMBL" id="MFD2757852.1"/>
    </source>
</evidence>
<dbReference type="EMBL" id="JBHUNE010000003">
    <property type="protein sequence ID" value="MFD2757852.1"/>
    <property type="molecule type" value="Genomic_DNA"/>
</dbReference>
<keyword evidence="5" id="KW-0456">Lyase</keyword>
<keyword evidence="9" id="KW-1185">Reference proteome</keyword>
<dbReference type="Gene3D" id="3.40.640.10">
    <property type="entry name" value="Type I PLP-dependent aspartate aminotransferase-like (Major domain)"/>
    <property type="match status" value="1"/>
</dbReference>
<accession>A0ABW5UZK6</accession>
<dbReference type="Pfam" id="PF03711">
    <property type="entry name" value="OKR_DC_1_C"/>
    <property type="match status" value="1"/>
</dbReference>
<evidence type="ECO:0000313" key="9">
    <source>
        <dbReference type="Proteomes" id="UP001597492"/>
    </source>
</evidence>
<comment type="caution">
    <text evidence="8">The sequence shown here is derived from an EMBL/GenBank/DDBJ whole genome shotgun (WGS) entry which is preliminary data.</text>
</comment>
<feature type="domain" description="Orn/Lys/Arg decarboxylase C-terminal" evidence="7">
    <location>
        <begin position="427"/>
        <end position="472"/>
    </location>
</feature>
<dbReference type="RefSeq" id="WP_019618160.1">
    <property type="nucleotide sequence ID" value="NZ_JBHUNE010000003.1"/>
</dbReference>
<gene>
    <name evidence="8" type="ORF">ACFSW7_05620</name>
</gene>
<dbReference type="SUPFAM" id="SSF55904">
    <property type="entry name" value="Ornithine decarboxylase C-terminal domain"/>
    <property type="match status" value="1"/>
</dbReference>
<keyword evidence="8" id="KW-0032">Aminotransferase</keyword>
<evidence type="ECO:0000256" key="5">
    <source>
        <dbReference type="ARBA" id="ARBA00023239"/>
    </source>
</evidence>
<sequence>MSGLNDSQYAAPYSEQLQVLASLQMERLFVPGHGADHEGAEHLVRVFGEKAVSLDFPMIMTEFPLADPQIPLGDAPDTMQRALTLAADAWGASRAWFLTNGASAGNQVAMLALGTLGDKLIVQRSCHSSTIDGMMLANVEPVFLRPSMDLRLSLARGVTPQQVSEALAEHPDAAAVFVVSPSYSGAVADIAEIARIAHDAGKPLIVDEAWGSHFGFHEQLPMNAIRLGADLVISSTHKLAGSLTQSAMLLLGQGPHAAALGSAVDRVTRVVTSTSSSALLMAALDETRRFLATKASTAFNRGLESAEELRTRIAEQGRFVEAREQQLAADDTVAIDPFKVVLDTRIGNIGGFDTYEHLAYEQRVVPELATDGAVVFVLGAARRLDVDRVMRALDALPENPSDAIQARIVDPGPRALSLRDAFFAPSEVVLAKDAVGRVSSDSLAAYPPGVPNLTPGETITEEIVDYLQAVAAAPMGYVRGAVDPAAATFRVVK</sequence>
<dbReference type="Pfam" id="PF01276">
    <property type="entry name" value="OKR_DC_1"/>
    <property type="match status" value="1"/>
</dbReference>
<dbReference type="Proteomes" id="UP001597492">
    <property type="component" value="Unassembled WGS sequence"/>
</dbReference>
<proteinExistence type="inferred from homology"/>
<evidence type="ECO:0000259" key="6">
    <source>
        <dbReference type="Pfam" id="PF01276"/>
    </source>
</evidence>
<evidence type="ECO:0000256" key="3">
    <source>
        <dbReference type="ARBA" id="ARBA00022793"/>
    </source>
</evidence>
<evidence type="ECO:0000256" key="4">
    <source>
        <dbReference type="ARBA" id="ARBA00022898"/>
    </source>
</evidence>
<evidence type="ECO:0000256" key="1">
    <source>
        <dbReference type="ARBA" id="ARBA00001933"/>
    </source>
</evidence>
<dbReference type="InterPro" id="IPR052357">
    <property type="entry name" value="Orn_Lys_Arg_decarboxylase-I"/>
</dbReference>
<feature type="domain" description="Orn/Lys/Arg decarboxylases family 1 pyridoxal-P attachment site" evidence="6">
    <location>
        <begin position="14"/>
        <end position="327"/>
    </location>
</feature>
<dbReference type="InterPro" id="IPR036633">
    <property type="entry name" value="Prn/Lys/Arg_de-COase_C_sf"/>
</dbReference>
<dbReference type="GO" id="GO:0008483">
    <property type="term" value="F:transaminase activity"/>
    <property type="evidence" value="ECO:0007669"/>
    <property type="project" value="UniProtKB-KW"/>
</dbReference>
<name>A0ABW5UZK6_9MICO</name>
<evidence type="ECO:0000256" key="2">
    <source>
        <dbReference type="ARBA" id="ARBA00010671"/>
    </source>
</evidence>
<keyword evidence="3" id="KW-0210">Decarboxylase</keyword>